<comment type="caution">
    <text evidence="1">The sequence shown here is derived from an EMBL/GenBank/DDBJ whole genome shotgun (WGS) entry which is preliminary data.</text>
</comment>
<sequence>MSKSSLISPFKSLDNLYHSTNYEVLVMNQTVVFDIFQQKDEGIINQIIDAGRVRYFQLAESLFEEACLSRHKTAVLSQRYLYALNYDHHLPCDLEPTGKSYRENCIVAFVPRGFTFKKPLNYGILKLNEVGIISAVKKRWLGDERPHGIRPYFPIELGYVYLPLMIYIIGFFISLTYGVLYLPPGGSKPKGIIGDLWEVLSDLLNFTVIVKLPQQIENETFYDCISSNGLLMKKCMITGVSGIESTSLARDFIHCYFRDGLGLFIKRDFDFKVTWMFDLFSRELWLCILLTLFLSSILSWAMIRIDAKYYEIQSASSFADILFSHFGALCHQGQLTLYDSREHDRGLVWKVQIVFEIPGKDLEILQGHRQLWTLSINLFSLLLTYSYSSLIYILMSKSSLVPPFKDLNDLFHNTNYDVLIMNHGLVNAIFENQEEPVITKIIRADRVNYYNSSESLFRAACTNSHISAAFHLGYQYAINHDHHLPCNLEPTGEFYRRSCVTAIIPRNFEFKKPLNYGILRLHEVGIVSAVQRRWLGTKTTSEMRPYFSVELGYVYLPLMIYISGFSLSIIVFIAEINVTHVKFD</sequence>
<gene>
    <name evidence="1" type="ORF">QAD02_016881</name>
</gene>
<protein>
    <submittedName>
        <fullName evidence="1">Uncharacterized protein</fullName>
    </submittedName>
</protein>
<reference evidence="1" key="1">
    <citation type="submission" date="2023-04" db="EMBL/GenBank/DDBJ databases">
        <title>A chromosome-level genome assembly of the parasitoid wasp Eretmocerus hayati.</title>
        <authorList>
            <person name="Zhong Y."/>
            <person name="Liu S."/>
            <person name="Liu Y."/>
        </authorList>
    </citation>
    <scope>NUCLEOTIDE SEQUENCE</scope>
    <source>
        <strain evidence="1">ZJU_SS_LIU_2023</strain>
    </source>
</reference>
<evidence type="ECO:0000313" key="1">
    <source>
        <dbReference type="EMBL" id="KAJ8681094.1"/>
    </source>
</evidence>
<name>A0ACC2PEU4_9HYME</name>
<accession>A0ACC2PEU4</accession>
<evidence type="ECO:0000313" key="2">
    <source>
        <dbReference type="Proteomes" id="UP001239111"/>
    </source>
</evidence>
<organism evidence="1 2">
    <name type="scientific">Eretmocerus hayati</name>
    <dbReference type="NCBI Taxonomy" id="131215"/>
    <lineage>
        <taxon>Eukaryota</taxon>
        <taxon>Metazoa</taxon>
        <taxon>Ecdysozoa</taxon>
        <taxon>Arthropoda</taxon>
        <taxon>Hexapoda</taxon>
        <taxon>Insecta</taxon>
        <taxon>Pterygota</taxon>
        <taxon>Neoptera</taxon>
        <taxon>Endopterygota</taxon>
        <taxon>Hymenoptera</taxon>
        <taxon>Apocrita</taxon>
        <taxon>Proctotrupomorpha</taxon>
        <taxon>Chalcidoidea</taxon>
        <taxon>Aphelinidae</taxon>
        <taxon>Aphelininae</taxon>
        <taxon>Eretmocerus</taxon>
    </lineage>
</organism>
<dbReference type="Proteomes" id="UP001239111">
    <property type="component" value="Chromosome 2"/>
</dbReference>
<dbReference type="EMBL" id="CM056742">
    <property type="protein sequence ID" value="KAJ8681094.1"/>
    <property type="molecule type" value="Genomic_DNA"/>
</dbReference>
<proteinExistence type="predicted"/>
<keyword evidence="2" id="KW-1185">Reference proteome</keyword>